<organism evidence="2 3">
    <name type="scientific">Colocasia esculenta</name>
    <name type="common">Wild taro</name>
    <name type="synonym">Arum esculentum</name>
    <dbReference type="NCBI Taxonomy" id="4460"/>
    <lineage>
        <taxon>Eukaryota</taxon>
        <taxon>Viridiplantae</taxon>
        <taxon>Streptophyta</taxon>
        <taxon>Embryophyta</taxon>
        <taxon>Tracheophyta</taxon>
        <taxon>Spermatophyta</taxon>
        <taxon>Magnoliopsida</taxon>
        <taxon>Liliopsida</taxon>
        <taxon>Araceae</taxon>
        <taxon>Aroideae</taxon>
        <taxon>Colocasieae</taxon>
        <taxon>Colocasia</taxon>
    </lineage>
</organism>
<proteinExistence type="predicted"/>
<evidence type="ECO:0000313" key="2">
    <source>
        <dbReference type="EMBL" id="MQL72270.1"/>
    </source>
</evidence>
<evidence type="ECO:0000256" key="1">
    <source>
        <dbReference type="SAM" id="MobiDB-lite"/>
    </source>
</evidence>
<dbReference type="AlphaFoldDB" id="A0A843TS43"/>
<protein>
    <submittedName>
        <fullName evidence="2">Uncharacterized protein</fullName>
    </submittedName>
</protein>
<accession>A0A843TS43</accession>
<name>A0A843TS43_COLES</name>
<dbReference type="Proteomes" id="UP000652761">
    <property type="component" value="Unassembled WGS sequence"/>
</dbReference>
<gene>
    <name evidence="2" type="ORF">Taro_004614</name>
</gene>
<reference evidence="2" key="1">
    <citation type="submission" date="2017-07" db="EMBL/GenBank/DDBJ databases">
        <title>Taro Niue Genome Assembly and Annotation.</title>
        <authorList>
            <person name="Atibalentja N."/>
            <person name="Keating K."/>
            <person name="Fields C.J."/>
        </authorList>
    </citation>
    <scope>NUCLEOTIDE SEQUENCE</scope>
    <source>
        <strain evidence="2">Niue_2</strain>
        <tissue evidence="2">Leaf</tissue>
    </source>
</reference>
<dbReference type="EMBL" id="NMUH01000125">
    <property type="protein sequence ID" value="MQL72270.1"/>
    <property type="molecule type" value="Genomic_DNA"/>
</dbReference>
<comment type="caution">
    <text evidence="2">The sequence shown here is derived from an EMBL/GenBank/DDBJ whole genome shotgun (WGS) entry which is preliminary data.</text>
</comment>
<sequence length="103" mass="11186">MSLGPSSGRIQADRTESVRSARIGSNQDNPDPVRIGDAPNLATTDWLGTAICCGCCGNTTALFLSCLWNGVADLFWVTFFSSRYWSISLSYLQATLRASSMVR</sequence>
<feature type="region of interest" description="Disordered" evidence="1">
    <location>
        <begin position="1"/>
        <end position="36"/>
    </location>
</feature>
<keyword evidence="3" id="KW-1185">Reference proteome</keyword>
<evidence type="ECO:0000313" key="3">
    <source>
        <dbReference type="Proteomes" id="UP000652761"/>
    </source>
</evidence>